<reference evidence="1 2" key="1">
    <citation type="submission" date="2023-08" db="EMBL/GenBank/DDBJ databases">
        <title>The whole genome sequence of Lysobacter yananisis.</title>
        <authorList>
            <person name="Sun H."/>
        </authorList>
    </citation>
    <scope>NUCLEOTIDE SEQUENCE [LARGE SCALE GENOMIC DNA]</scope>
    <source>
        <strain evidence="1 2">SNNU513</strain>
    </source>
</reference>
<keyword evidence="2" id="KW-1185">Reference proteome</keyword>
<evidence type="ECO:0000313" key="1">
    <source>
        <dbReference type="EMBL" id="WMT02756.1"/>
    </source>
</evidence>
<dbReference type="RefSeq" id="WP_309151718.1">
    <property type="nucleotide sequence ID" value="NZ_CP133568.1"/>
</dbReference>
<organism evidence="1 2">
    <name type="scientific">Lysobacter yananisis</name>
    <dbReference type="NCBI Taxonomy" id="1003114"/>
    <lineage>
        <taxon>Bacteria</taxon>
        <taxon>Pseudomonadati</taxon>
        <taxon>Pseudomonadota</taxon>
        <taxon>Gammaproteobacteria</taxon>
        <taxon>Lysobacterales</taxon>
        <taxon>Lysobacteraceae</taxon>
        <taxon>Lysobacter</taxon>
    </lineage>
</organism>
<dbReference type="Proteomes" id="UP001229313">
    <property type="component" value="Chromosome"/>
</dbReference>
<sequence length="84" mass="9284">MMLKITKYNWQERATYLTAFMLIFTGACMTSPDASTSINRAGSLVIVTGIILAMSRKHCILFDEVKSFIALHKEAGIDDAIANI</sequence>
<name>A0ABY9P9B9_9GAMM</name>
<accession>A0ABY9P9B9</accession>
<protein>
    <submittedName>
        <fullName evidence="1">Uncharacterized protein</fullName>
    </submittedName>
</protein>
<proteinExistence type="predicted"/>
<dbReference type="EMBL" id="CP133568">
    <property type="protein sequence ID" value="WMT02756.1"/>
    <property type="molecule type" value="Genomic_DNA"/>
</dbReference>
<dbReference type="PROSITE" id="PS51257">
    <property type="entry name" value="PROKAR_LIPOPROTEIN"/>
    <property type="match status" value="1"/>
</dbReference>
<evidence type="ECO:0000313" key="2">
    <source>
        <dbReference type="Proteomes" id="UP001229313"/>
    </source>
</evidence>
<gene>
    <name evidence="1" type="ORF">RDV84_22780</name>
</gene>